<accession>A0A9P6KZ67</accession>
<keyword evidence="2" id="KW-1185">Reference proteome</keyword>
<reference evidence="1 2" key="1">
    <citation type="journal article" date="2020" name="Genome Biol. Evol.">
        <title>Comparative genomics of strictly vertically transmitted, feminizing microsporidia endosymbionts of amphipod crustaceans.</title>
        <authorList>
            <person name="Cormier A."/>
            <person name="Chebbi M.A."/>
            <person name="Giraud I."/>
            <person name="Wattier R."/>
            <person name="Teixeira M."/>
            <person name="Gilbert C."/>
            <person name="Rigaud T."/>
            <person name="Cordaux R."/>
        </authorList>
    </citation>
    <scope>NUCLEOTIDE SEQUENCE [LARGE SCALE GENOMIC DNA]</scope>
    <source>
        <strain evidence="1 2">Ou3-Ou53</strain>
    </source>
</reference>
<protein>
    <submittedName>
        <fullName evidence="1">Uncharacterized protein</fullName>
    </submittedName>
</protein>
<sequence length="489" mass="58022">MRNLLYYVLFTCRLFAFGDDPFFYDKTLKKATYDCISDCIRALYNPLNLLTIDKTAVSLEKPVVFLVFDPFYKIFKIGNSKGDNYCEVFMYEDEKNDFIEKYFNLFVFWAISNIKNIIVEEDVHIYYTIQKHYFYNAFLNGEVNKMAKIIREQLQRNLPSSCIDIKYHPEEFETFVNTKYYAHKILFKAYFISLEHDNYIFKVFFNIFFFGTIKKKLKTIFNNHQDKQIEIFTKKYLNKSLKEASEQERNDLFFLSILDMLRDSIVDNEISVFQEKLLIKIMKYLTNKKAYQLYFSDFFDKNSKSSSCLEKVEQAIEDFETEKEHLLKEDGLDCVKNIISMSEKIFIYLNKMNDESFGSGKFIFEILKFISCDSDTLSKILLSEDIKPNYSRFPPPLRETIVKYFTDYCEIWVDNYIKYTQGEKEGLTPSDLDVFETLKNSCIDFALKNNSEECTVSNYMVEMADLYYKGSSIHCKPDIKRAENPLITV</sequence>
<dbReference type="EMBL" id="SBJO01000083">
    <property type="protein sequence ID" value="KAF9763294.1"/>
    <property type="molecule type" value="Genomic_DNA"/>
</dbReference>
<organism evidence="1 2">
    <name type="scientific">Nosema granulosis</name>
    <dbReference type="NCBI Taxonomy" id="83296"/>
    <lineage>
        <taxon>Eukaryota</taxon>
        <taxon>Fungi</taxon>
        <taxon>Fungi incertae sedis</taxon>
        <taxon>Microsporidia</taxon>
        <taxon>Nosematidae</taxon>
        <taxon>Nosema</taxon>
    </lineage>
</organism>
<comment type="caution">
    <text evidence="1">The sequence shown here is derived from an EMBL/GenBank/DDBJ whole genome shotgun (WGS) entry which is preliminary data.</text>
</comment>
<dbReference type="Proteomes" id="UP000740883">
    <property type="component" value="Unassembled WGS sequence"/>
</dbReference>
<gene>
    <name evidence="1" type="ORF">NGRA_1363</name>
</gene>
<proteinExistence type="predicted"/>
<evidence type="ECO:0000313" key="1">
    <source>
        <dbReference type="EMBL" id="KAF9763294.1"/>
    </source>
</evidence>
<dbReference type="AlphaFoldDB" id="A0A9P6KZ67"/>
<name>A0A9P6KZ67_9MICR</name>
<evidence type="ECO:0000313" key="2">
    <source>
        <dbReference type="Proteomes" id="UP000740883"/>
    </source>
</evidence>